<organism evidence="3 4">
    <name type="scientific">Methylotenera mobilis (strain JLW8 / ATCC BAA-1282 / DSM 17540)</name>
    <dbReference type="NCBI Taxonomy" id="583345"/>
    <lineage>
        <taxon>Bacteria</taxon>
        <taxon>Pseudomonadati</taxon>
        <taxon>Pseudomonadota</taxon>
        <taxon>Betaproteobacteria</taxon>
        <taxon>Nitrosomonadales</taxon>
        <taxon>Methylophilaceae</taxon>
        <taxon>Methylotenera</taxon>
    </lineage>
</organism>
<proteinExistence type="predicted"/>
<dbReference type="EMBL" id="CP001672">
    <property type="protein sequence ID" value="ACT49176.1"/>
    <property type="molecule type" value="Genomic_DNA"/>
</dbReference>
<keyword evidence="2" id="KW-1133">Transmembrane helix</keyword>
<dbReference type="HOGENOM" id="CLU_091705_6_3_4"/>
<keyword evidence="2" id="KW-0812">Transmembrane</keyword>
<reference evidence="4" key="1">
    <citation type="submission" date="2009-07" db="EMBL/GenBank/DDBJ databases">
        <title>Complete sequence of Methylotenera mobilis JLW8.</title>
        <authorList>
            <consortium name="US DOE Joint Genome Institute"/>
            <person name="Lucas S."/>
            <person name="Copeland A."/>
            <person name="Lapidus A."/>
            <person name="Glavina del Rio T."/>
            <person name="Tice H."/>
            <person name="Bruce D."/>
            <person name="Goodwin L."/>
            <person name="Pitluck S."/>
            <person name="LaButti K.M."/>
            <person name="Clum A."/>
            <person name="Larimer F."/>
            <person name="Land M."/>
            <person name="Hauser L."/>
            <person name="Kyrpides N."/>
            <person name="Mikhailova N."/>
            <person name="Kayluzhnaya M."/>
            <person name="Chistoserdova L."/>
        </authorList>
    </citation>
    <scope>NUCLEOTIDE SEQUENCE [LARGE SCALE GENOMIC DNA]</scope>
    <source>
        <strain evidence="4">JLW8 / ATCC BAA-1282 / DSM 17540</strain>
    </source>
</reference>
<keyword evidence="2" id="KW-0472">Membrane</keyword>
<dbReference type="InterPro" id="IPR031982">
    <property type="entry name" value="PilE-like"/>
</dbReference>
<dbReference type="eggNOG" id="COG4968">
    <property type="taxonomic scope" value="Bacteria"/>
</dbReference>
<protein>
    <submittedName>
        <fullName evidence="3">General secretion pathway protein H</fullName>
    </submittedName>
</protein>
<keyword evidence="4" id="KW-1185">Reference proteome</keyword>
<evidence type="ECO:0000313" key="4">
    <source>
        <dbReference type="Proteomes" id="UP000002742"/>
    </source>
</evidence>
<sequence>MNILLNTQSRRCRQSYGLQRGFSLVELMVVVAIIGIVTSIALPSYTDYVRKGRAAEAPSILANLKVRMEQYYQDNRTYVGGPCAPASGAKYFAYTCNNTTVATFQLVADGVGEMANFQYTVDQSDVRSSKYDGVTGNCWLTGKGASC</sequence>
<dbReference type="AlphaFoldDB" id="C6WTB4"/>
<dbReference type="PANTHER" id="PTHR30093:SF47">
    <property type="entry name" value="TYPE IV PILUS NON-CORE MINOR PILIN PILE"/>
    <property type="match status" value="1"/>
</dbReference>
<dbReference type="InterPro" id="IPR012902">
    <property type="entry name" value="N_methyl_site"/>
</dbReference>
<keyword evidence="1" id="KW-0488">Methylation</keyword>
<dbReference type="GO" id="GO:0043683">
    <property type="term" value="P:type IV pilus assembly"/>
    <property type="evidence" value="ECO:0007669"/>
    <property type="project" value="InterPro"/>
</dbReference>
<dbReference type="InterPro" id="IPR045584">
    <property type="entry name" value="Pilin-like"/>
</dbReference>
<dbReference type="GO" id="GO:0015627">
    <property type="term" value="C:type II protein secretion system complex"/>
    <property type="evidence" value="ECO:0007669"/>
    <property type="project" value="InterPro"/>
</dbReference>
<dbReference type="RefSeq" id="WP_015833211.1">
    <property type="nucleotide sequence ID" value="NC_012968.1"/>
</dbReference>
<dbReference type="STRING" id="583345.Mmol_2274"/>
<dbReference type="Gene3D" id="3.30.700.10">
    <property type="entry name" value="Glycoprotein, Type 4 Pilin"/>
    <property type="match status" value="1"/>
</dbReference>
<gene>
    <name evidence="3" type="ordered locus">Mmol_2274</name>
</gene>
<dbReference type="PROSITE" id="PS00409">
    <property type="entry name" value="PROKAR_NTER_METHYL"/>
    <property type="match status" value="1"/>
</dbReference>
<accession>C6WTB4</accession>
<evidence type="ECO:0000256" key="1">
    <source>
        <dbReference type="ARBA" id="ARBA00022481"/>
    </source>
</evidence>
<evidence type="ECO:0000313" key="3">
    <source>
        <dbReference type="EMBL" id="ACT49176.1"/>
    </source>
</evidence>
<dbReference type="Pfam" id="PF07963">
    <property type="entry name" value="N_methyl"/>
    <property type="match status" value="1"/>
</dbReference>
<evidence type="ECO:0000256" key="2">
    <source>
        <dbReference type="SAM" id="Phobius"/>
    </source>
</evidence>
<dbReference type="GO" id="GO:0015628">
    <property type="term" value="P:protein secretion by the type II secretion system"/>
    <property type="evidence" value="ECO:0007669"/>
    <property type="project" value="InterPro"/>
</dbReference>
<dbReference type="SUPFAM" id="SSF54523">
    <property type="entry name" value="Pili subunits"/>
    <property type="match status" value="1"/>
</dbReference>
<name>C6WTB4_METML</name>
<reference evidence="3 4" key="2">
    <citation type="journal article" date="2011" name="J. Bacteriol.">
        <title>Genomes of three methylotrophs from a single niche uncover genetic and metabolic divergence of Methylophilaceae.</title>
        <authorList>
            <person name="Lapidus A."/>
            <person name="Clum A."/>
            <person name="Labutti K."/>
            <person name="Kaluzhnaya M.G."/>
            <person name="Lim S."/>
            <person name="Beck D.A."/>
            <person name="Glavina Del Rio T."/>
            <person name="Nolan M."/>
            <person name="Mavromatis K."/>
            <person name="Huntemann M."/>
            <person name="Lucas S."/>
            <person name="Lidstrom M.E."/>
            <person name="Ivanova N."/>
            <person name="Chistoserdova L."/>
        </authorList>
    </citation>
    <scope>NUCLEOTIDE SEQUENCE [LARGE SCALE GENOMIC DNA]</scope>
    <source>
        <strain evidence="4">JLW8 / ATCC BAA-1282 / DSM 17540</strain>
    </source>
</reference>
<dbReference type="Proteomes" id="UP000002742">
    <property type="component" value="Chromosome"/>
</dbReference>
<dbReference type="Pfam" id="PF16732">
    <property type="entry name" value="ComP_DUS"/>
    <property type="match status" value="1"/>
</dbReference>
<feature type="transmembrane region" description="Helical" evidence="2">
    <location>
        <begin position="21"/>
        <end position="42"/>
    </location>
</feature>
<dbReference type="NCBIfam" id="TIGR02532">
    <property type="entry name" value="IV_pilin_GFxxxE"/>
    <property type="match status" value="1"/>
</dbReference>
<dbReference type="PANTHER" id="PTHR30093">
    <property type="entry name" value="GENERAL SECRETION PATHWAY PROTEIN G"/>
    <property type="match status" value="1"/>
</dbReference>
<dbReference type="PRINTS" id="PR00813">
    <property type="entry name" value="BCTERIALGSPG"/>
</dbReference>
<dbReference type="KEGG" id="mmb:Mmol_2274"/>
<dbReference type="OrthoDB" id="8592370at2"/>
<dbReference type="InterPro" id="IPR000983">
    <property type="entry name" value="Bac_GSPG_pilin"/>
</dbReference>